<protein>
    <submittedName>
        <fullName evidence="2">Uncharacterized protein</fullName>
    </submittedName>
</protein>
<reference evidence="2 3" key="1">
    <citation type="journal article" date="2024" name="G3 (Bethesda)">
        <title>Genome assembly of Hibiscus sabdariffa L. provides insights into metabolisms of medicinal natural products.</title>
        <authorList>
            <person name="Kim T."/>
        </authorList>
    </citation>
    <scope>NUCLEOTIDE SEQUENCE [LARGE SCALE GENOMIC DNA]</scope>
    <source>
        <strain evidence="2">TK-2024</strain>
        <tissue evidence="2">Old leaves</tissue>
    </source>
</reference>
<feature type="compositionally biased region" description="Polar residues" evidence="1">
    <location>
        <begin position="1"/>
        <end position="13"/>
    </location>
</feature>
<comment type="caution">
    <text evidence="2">The sequence shown here is derived from an EMBL/GenBank/DDBJ whole genome shotgun (WGS) entry which is preliminary data.</text>
</comment>
<keyword evidence="3" id="KW-1185">Reference proteome</keyword>
<dbReference type="EMBL" id="JBBPBM010000016">
    <property type="protein sequence ID" value="KAK8557606.1"/>
    <property type="molecule type" value="Genomic_DNA"/>
</dbReference>
<dbReference type="Proteomes" id="UP001472677">
    <property type="component" value="Unassembled WGS sequence"/>
</dbReference>
<accession>A0ABR2EDE2</accession>
<evidence type="ECO:0000313" key="3">
    <source>
        <dbReference type="Proteomes" id="UP001472677"/>
    </source>
</evidence>
<feature type="region of interest" description="Disordered" evidence="1">
    <location>
        <begin position="1"/>
        <end position="26"/>
    </location>
</feature>
<proteinExistence type="predicted"/>
<evidence type="ECO:0000313" key="2">
    <source>
        <dbReference type="EMBL" id="KAK8557606.1"/>
    </source>
</evidence>
<gene>
    <name evidence="2" type="ORF">V6N12_009835</name>
</gene>
<sequence length="302" mass="34494">MLSANASVNQSDPRNPLSRRAKTIKPTNDLGGKEICRRVQGVVEDEKLEILRTCAIGFCRKPYLMLDLAKEFLLCGLRDRWCYSCLLMQRREDASLIVDVWILGWITLWLGRQTLNCRIGEFGYDESSKSPTEFSERESLKSIKEIRGDPISTEVMVEDTLVPESLEDISSVQVRRMWEGNAREDMRVREVSSTIENWSTDEVAGCIDRLDAANTSVDIVEEAEVFEHRDARLLQSEKQILTNSPDLSVGRRMYGPRSEIARVNKLSTMFLNGQQKRVRQISEISLRFLVPNCSYRGGTYGD</sequence>
<organism evidence="2 3">
    <name type="scientific">Hibiscus sabdariffa</name>
    <name type="common">roselle</name>
    <dbReference type="NCBI Taxonomy" id="183260"/>
    <lineage>
        <taxon>Eukaryota</taxon>
        <taxon>Viridiplantae</taxon>
        <taxon>Streptophyta</taxon>
        <taxon>Embryophyta</taxon>
        <taxon>Tracheophyta</taxon>
        <taxon>Spermatophyta</taxon>
        <taxon>Magnoliopsida</taxon>
        <taxon>eudicotyledons</taxon>
        <taxon>Gunneridae</taxon>
        <taxon>Pentapetalae</taxon>
        <taxon>rosids</taxon>
        <taxon>malvids</taxon>
        <taxon>Malvales</taxon>
        <taxon>Malvaceae</taxon>
        <taxon>Malvoideae</taxon>
        <taxon>Hibiscus</taxon>
    </lineage>
</organism>
<name>A0ABR2EDE2_9ROSI</name>
<evidence type="ECO:0000256" key="1">
    <source>
        <dbReference type="SAM" id="MobiDB-lite"/>
    </source>
</evidence>